<dbReference type="Pfam" id="PF13173">
    <property type="entry name" value="AAA_14"/>
    <property type="match status" value="1"/>
</dbReference>
<proteinExistence type="predicted"/>
<dbReference type="InterPro" id="IPR025420">
    <property type="entry name" value="DUF4143"/>
</dbReference>
<gene>
    <name evidence="3" type="ORF">A3I23_01490</name>
</gene>
<sequence>MINQIIKHLIEEKKVRVNHILFFSLDDPLIQQLPPRDQGTLLEALLAQWAQVAGTALRTSTNTLYCFLDEVQRLPCWELYIKRYIDLRYPIRFIISGSASHTIFRKSLESLLGRLVDIALPPFTFREYVRFHHPEHKEFLSNFSSETFDIGDTSSLKKFFKSLSTKSSPESMQQWNLYAEEYATAGGFPQLWGMRGAAERASFVDHQFVERVTLEDLRLVKEIRRPEIFHQFLRYAFARTGQEYNLEELAALIHTTRVTLTEALPLLLQTELIRKVERFTGKPVRLRSTHAKLYAADPMLMQAITKVTTSLAGQDRGRITETLVHNVIRLFPGISDVSYFREPRGESEIDFVVRIGSRVVPIEVYYQSNIDTKHRRTVQEFVSKHARDGNFGILVTKDSYNISLPLVEIPLPFFLLAA</sequence>
<comment type="caution">
    <text evidence="3">The sequence shown here is derived from an EMBL/GenBank/DDBJ whole genome shotgun (WGS) entry which is preliminary data.</text>
</comment>
<dbReference type="EMBL" id="MFVL01000025">
    <property type="protein sequence ID" value="OGJ00917.1"/>
    <property type="molecule type" value="Genomic_DNA"/>
</dbReference>
<protein>
    <submittedName>
        <fullName evidence="3">Uncharacterized protein</fullName>
    </submittedName>
</protein>
<feature type="domain" description="AAA" evidence="1">
    <location>
        <begin position="5"/>
        <end position="128"/>
    </location>
</feature>
<dbReference type="AlphaFoldDB" id="A0A1F6Y3F6"/>
<dbReference type="PANTHER" id="PTHR33295:SF8">
    <property type="entry name" value="AAA+ ATPASE DOMAIN-CONTAINING PROTEIN"/>
    <property type="match status" value="1"/>
</dbReference>
<reference evidence="3 4" key="1">
    <citation type="journal article" date="2016" name="Nat. Commun.">
        <title>Thousands of microbial genomes shed light on interconnected biogeochemical processes in an aquifer system.</title>
        <authorList>
            <person name="Anantharaman K."/>
            <person name="Brown C.T."/>
            <person name="Hug L.A."/>
            <person name="Sharon I."/>
            <person name="Castelle C.J."/>
            <person name="Probst A.J."/>
            <person name="Thomas B.C."/>
            <person name="Singh A."/>
            <person name="Wilkins M.J."/>
            <person name="Karaoz U."/>
            <person name="Brodie E.L."/>
            <person name="Williams K.H."/>
            <person name="Hubbard S.S."/>
            <person name="Banfield J.F."/>
        </authorList>
    </citation>
    <scope>NUCLEOTIDE SEQUENCE [LARGE SCALE GENOMIC DNA]</scope>
</reference>
<evidence type="ECO:0000259" key="2">
    <source>
        <dbReference type="Pfam" id="PF13635"/>
    </source>
</evidence>
<accession>A0A1F6Y3F6</accession>
<dbReference type="InterPro" id="IPR027417">
    <property type="entry name" value="P-loop_NTPase"/>
</dbReference>
<evidence type="ECO:0000259" key="1">
    <source>
        <dbReference type="Pfam" id="PF13173"/>
    </source>
</evidence>
<feature type="domain" description="DUF4143" evidence="2">
    <location>
        <begin position="215"/>
        <end position="364"/>
    </location>
</feature>
<dbReference type="Proteomes" id="UP000177693">
    <property type="component" value="Unassembled WGS sequence"/>
</dbReference>
<evidence type="ECO:0000313" key="3">
    <source>
        <dbReference type="EMBL" id="OGJ00917.1"/>
    </source>
</evidence>
<name>A0A1F6Y3F6_9BACT</name>
<organism evidence="3 4">
    <name type="scientific">Candidatus Nomurabacteria bacterium RIFCSPLOWO2_02_FULL_40_67</name>
    <dbReference type="NCBI Taxonomy" id="1801787"/>
    <lineage>
        <taxon>Bacteria</taxon>
        <taxon>Candidatus Nomuraibacteriota</taxon>
    </lineage>
</organism>
<evidence type="ECO:0000313" key="4">
    <source>
        <dbReference type="Proteomes" id="UP000177693"/>
    </source>
</evidence>
<dbReference type="Pfam" id="PF13635">
    <property type="entry name" value="DUF4143"/>
    <property type="match status" value="1"/>
</dbReference>
<dbReference type="SUPFAM" id="SSF52540">
    <property type="entry name" value="P-loop containing nucleoside triphosphate hydrolases"/>
    <property type="match status" value="1"/>
</dbReference>
<dbReference type="InterPro" id="IPR041682">
    <property type="entry name" value="AAA_14"/>
</dbReference>
<dbReference type="PANTHER" id="PTHR33295">
    <property type="entry name" value="ATPASE"/>
    <property type="match status" value="1"/>
</dbReference>